<reference evidence="3" key="1">
    <citation type="submission" date="2016-03" db="EMBL/GenBank/DDBJ databases">
        <title>Mechanisms controlling the formation of the plant cell surface in tip-growing cells are functionally conserved among land plants.</title>
        <authorList>
            <person name="Honkanen S."/>
            <person name="Jones V.A."/>
            <person name="Morieri G."/>
            <person name="Champion C."/>
            <person name="Hetherington A.J."/>
            <person name="Kelly S."/>
            <person name="Saint-Marcoux D."/>
            <person name="Proust H."/>
            <person name="Prescott H."/>
            <person name="Dolan L."/>
        </authorList>
    </citation>
    <scope>NUCLEOTIDE SEQUENCE [LARGE SCALE GENOMIC DNA]</scope>
    <source>
        <tissue evidence="3">Whole gametophyte</tissue>
    </source>
</reference>
<keyword evidence="4" id="KW-1185">Reference proteome</keyword>
<evidence type="ECO:0000313" key="4">
    <source>
        <dbReference type="Proteomes" id="UP000077202"/>
    </source>
</evidence>
<dbReference type="EMBL" id="LVLJ01003426">
    <property type="protein sequence ID" value="OAE21480.1"/>
    <property type="molecule type" value="Genomic_DNA"/>
</dbReference>
<dbReference type="Proteomes" id="UP000077202">
    <property type="component" value="Unassembled WGS sequence"/>
</dbReference>
<dbReference type="Pfam" id="PF00646">
    <property type="entry name" value="F-box"/>
    <property type="match status" value="1"/>
</dbReference>
<comment type="caution">
    <text evidence="3">The sequence shown here is derived from an EMBL/GenBank/DDBJ whole genome shotgun (WGS) entry which is preliminary data.</text>
</comment>
<dbReference type="InterPro" id="IPR036047">
    <property type="entry name" value="F-box-like_dom_sf"/>
</dbReference>
<evidence type="ECO:0000313" key="3">
    <source>
        <dbReference type="EMBL" id="OAE21480.1"/>
    </source>
</evidence>
<gene>
    <name evidence="3" type="ORF">AXG93_613s1170</name>
</gene>
<feature type="compositionally biased region" description="Polar residues" evidence="1">
    <location>
        <begin position="435"/>
        <end position="452"/>
    </location>
</feature>
<proteinExistence type="predicted"/>
<dbReference type="InterPro" id="IPR001810">
    <property type="entry name" value="F-box_dom"/>
</dbReference>
<accession>A0A176VKQ4</accession>
<evidence type="ECO:0000256" key="1">
    <source>
        <dbReference type="SAM" id="MobiDB-lite"/>
    </source>
</evidence>
<dbReference type="PANTHER" id="PTHR31672">
    <property type="entry name" value="BNACNNG10540D PROTEIN"/>
    <property type="match status" value="1"/>
</dbReference>
<dbReference type="Gene3D" id="1.20.1280.50">
    <property type="match status" value="1"/>
</dbReference>
<evidence type="ECO:0000259" key="2">
    <source>
        <dbReference type="PROSITE" id="PS50181"/>
    </source>
</evidence>
<protein>
    <recommendedName>
        <fullName evidence="2">F-box domain-containing protein</fullName>
    </recommendedName>
</protein>
<feature type="domain" description="F-box" evidence="2">
    <location>
        <begin position="77"/>
        <end position="131"/>
    </location>
</feature>
<sequence length="563" mass="63861">MLAKLWIATHALQAYTIDGRGIQRMTRLAGSFGRRIQALGLGFDNLNRNNSEVVVRDTDSEGALATSSSSIYEGQKETGISSLPQDVMSNILSRLGVVDLIRSRLVSRSWTAISGSPFPLPPSSASFLRKYWVKNKPDERWLVLWHERILHQHVLYDVQRNQCYNWTPHRELKRLMAPANVGLALCNTSANGLFFLRQQEDFYSLKAAKTTQPALIAIWAYNPLTGYQIQLPPVPCRFPDLIVAKTDHAATTDSVSHHKVLVARRNRPIGYSASTEFDIFLYSSVDGRWQCHEKLKTISEMTLHEVKSFHDHELICVIERRDHKHGWSSPQAGEYSGEALSWFSVENYTWYSCLLYPPELVCGLKPMVQYFEIFERNKEWILVAVSSPLSAGESFVRELRVFKSSSTMEPEMEIEWTLLSSWTMDDVRVSAAAGESSTSRRSGQVDVSPSQSSHSTMMLQIFPVADKVQGDKLIVMATTLDSKSFSVVSYNFNDPPESAWKTLIPAANFHHPQSGRRSIRLLQERIGNWNRSSRFQSMDRSMNSYNSGSFLGFTFEPLLVDLQ</sequence>
<organism evidence="3 4">
    <name type="scientific">Marchantia polymorpha subsp. ruderalis</name>
    <dbReference type="NCBI Taxonomy" id="1480154"/>
    <lineage>
        <taxon>Eukaryota</taxon>
        <taxon>Viridiplantae</taxon>
        <taxon>Streptophyta</taxon>
        <taxon>Embryophyta</taxon>
        <taxon>Marchantiophyta</taxon>
        <taxon>Marchantiopsida</taxon>
        <taxon>Marchantiidae</taxon>
        <taxon>Marchantiales</taxon>
        <taxon>Marchantiaceae</taxon>
        <taxon>Marchantia</taxon>
    </lineage>
</organism>
<name>A0A176VKQ4_MARPO</name>
<dbReference type="SMART" id="SM00256">
    <property type="entry name" value="FBOX"/>
    <property type="match status" value="1"/>
</dbReference>
<dbReference type="PROSITE" id="PS50181">
    <property type="entry name" value="FBOX"/>
    <property type="match status" value="1"/>
</dbReference>
<feature type="region of interest" description="Disordered" evidence="1">
    <location>
        <begin position="433"/>
        <end position="452"/>
    </location>
</feature>
<dbReference type="PANTHER" id="PTHR31672:SF13">
    <property type="entry name" value="F-BOX PROTEIN CPR30-LIKE"/>
    <property type="match status" value="1"/>
</dbReference>
<dbReference type="AlphaFoldDB" id="A0A176VKQ4"/>
<dbReference type="InterPro" id="IPR050796">
    <property type="entry name" value="SCF_F-box_component"/>
</dbReference>
<dbReference type="SUPFAM" id="SSF81383">
    <property type="entry name" value="F-box domain"/>
    <property type="match status" value="1"/>
</dbReference>